<proteinExistence type="inferred from homology"/>
<evidence type="ECO:0000256" key="5">
    <source>
        <dbReference type="PROSITE-ProRule" id="PRU00880"/>
    </source>
</evidence>
<evidence type="ECO:0000259" key="6">
    <source>
        <dbReference type="PROSITE" id="PS50290"/>
    </source>
</evidence>
<dbReference type="Pfam" id="PF00794">
    <property type="entry name" value="PI3K_rbd"/>
    <property type="match status" value="1"/>
</dbReference>
<dbReference type="InterPro" id="IPR035892">
    <property type="entry name" value="C2_domain_sf"/>
</dbReference>
<dbReference type="Pfam" id="PF00613">
    <property type="entry name" value="PI3Ka"/>
    <property type="match status" value="1"/>
</dbReference>
<evidence type="ECO:0000259" key="10">
    <source>
        <dbReference type="PROSITE" id="PS51547"/>
    </source>
</evidence>
<gene>
    <name evidence="11" type="ORF">DGYR_LOCUS10785</name>
</gene>
<dbReference type="GO" id="GO:0016303">
    <property type="term" value="F:1-phosphatidylinositol-3-kinase activity"/>
    <property type="evidence" value="ECO:0007669"/>
    <property type="project" value="TreeGrafter"/>
</dbReference>
<evidence type="ECO:0000256" key="2">
    <source>
        <dbReference type="ARBA" id="ARBA00022741"/>
    </source>
</evidence>
<dbReference type="EMBL" id="CAJFCJ010000019">
    <property type="protein sequence ID" value="CAD5123060.1"/>
    <property type="molecule type" value="Genomic_DNA"/>
</dbReference>
<keyword evidence="4" id="KW-0067">ATP-binding</keyword>
<evidence type="ECO:0000259" key="9">
    <source>
        <dbReference type="PROSITE" id="PS51546"/>
    </source>
</evidence>
<dbReference type="PROSITE" id="PS50290">
    <property type="entry name" value="PI3_4_KINASE_3"/>
    <property type="match status" value="1"/>
</dbReference>
<sequence>MPPTSGEIWDQALPPEDVDIDILLPNFFIMPITVKTDDDLEKIKATVWKKARQLPNFENLSDKSCYNFQSVTKDAKVEEFCDETRRLCDLRLFRSFLKLVDRKGDHSEEIFQSELSTLVGPTLNEFTAQPKREESCFRLNMFKFCSDIVKKRYNNFLDIENTTRFLYPARLDKTSKDIFAPKPFFIKFRIEDSSFTKQIDDRYTPSKIVKVCCEKVERVKKELNDEDYVLKVFGSDEYLIHEKTISHYRYIRMCLLRNIQPEFVLVKQKVFRETIELFLRDSRIQKPQEFNTERFRKITQRERISGTLSTSYREPQTILIRSGSYVNLQDGKVYVKVALFNGQDQLGKTVQTTAKNDPNWEQVLTIPNIGVCHLPRTTRVAFAICTTQQKKNKGHGAVAWANMNLFDFEGKTPRGDVTIHMWPTSPRCSDALNPLRGVEQNYVEQEKTTLIVCFDKVDCVLRYMNDDEFQKQCESETISYKESIISDHIINNILRQDPVSASELNCEELTCLWGVKNKLRKDYPQSLPLLVRVIPWEPRDNEDDSPFSFYKLLEQWPPLDTYTALQLLSPACTDPKVRDFAVKCLYRQLSDDDVEMYLLQLVQLLKSETYLDNSLTRFLLEKSLSNAFIGQSFFWHLKSEINQNIDCRRRFTLILEVFCRTCGPLFPILRKQMQGVEKLSFLTNCYKDETSNLVEQQKIAQDLISKHDCIEALQNIRCSVKPEVLLQDLQVTDSKVMGSKKRPVRLCWKIREKAPPFEYGLIFKNGDDLRQDMLTLQALQIMNKIWQQNNYDCRMNAYGCLSTGRDNGWIEVVQNAKTVTQIQKNKGILDAAQVKHNALHNWIRKKNTKDEDYEIAVANFQHSCAAYCVATFILGIGDRHPDNIMVTEKGMVFHIDFGHFLDHRKKKFGIQRERVPFVLTSDFMAVIGKGDKSLKNENNQKFFKLCTELYRIIRREAHLFLTLFMLMIPCGLPELQSIDDLEYLKKTLAVTREEKDAIAYFCKHLKEAYGASWTTKLDWLFHNLAN</sequence>
<organism evidence="11 12">
    <name type="scientific">Dimorphilus gyrociliatus</name>
    <dbReference type="NCBI Taxonomy" id="2664684"/>
    <lineage>
        <taxon>Eukaryota</taxon>
        <taxon>Metazoa</taxon>
        <taxon>Spiralia</taxon>
        <taxon>Lophotrochozoa</taxon>
        <taxon>Annelida</taxon>
        <taxon>Polychaeta</taxon>
        <taxon>Polychaeta incertae sedis</taxon>
        <taxon>Dinophilidae</taxon>
        <taxon>Dimorphilus</taxon>
    </lineage>
</organism>
<feature type="domain" description="PI3K-ABD" evidence="7">
    <location>
        <begin position="14"/>
        <end position="103"/>
    </location>
</feature>
<dbReference type="Pfam" id="PF02192">
    <property type="entry name" value="PI3K_p85B"/>
    <property type="match status" value="1"/>
</dbReference>
<keyword evidence="1" id="KW-0808">Transferase</keyword>
<dbReference type="GO" id="GO:0048015">
    <property type="term" value="P:phosphatidylinositol-mediated signaling"/>
    <property type="evidence" value="ECO:0007669"/>
    <property type="project" value="TreeGrafter"/>
</dbReference>
<dbReference type="InterPro" id="IPR011009">
    <property type="entry name" value="Kinase-like_dom_sf"/>
</dbReference>
<feature type="domain" description="PIK helical" evidence="8">
    <location>
        <begin position="476"/>
        <end position="661"/>
    </location>
</feature>
<dbReference type="Gene3D" id="1.25.40.70">
    <property type="entry name" value="Phosphatidylinositol 3-kinase, accessory domain (PIK)"/>
    <property type="match status" value="1"/>
</dbReference>
<feature type="domain" description="PI3K-RBD" evidence="9">
    <location>
        <begin position="181"/>
        <end position="267"/>
    </location>
</feature>
<evidence type="ECO:0000313" key="11">
    <source>
        <dbReference type="EMBL" id="CAD5123060.1"/>
    </source>
</evidence>
<comment type="similarity">
    <text evidence="5">Belongs to the PI3/PI4-kinase family.</text>
</comment>
<dbReference type="InterPro" id="IPR029071">
    <property type="entry name" value="Ubiquitin-like_domsf"/>
</dbReference>
<keyword evidence="3" id="KW-0418">Kinase</keyword>
<dbReference type="PROSITE" id="PS51547">
    <property type="entry name" value="C2_PI3K"/>
    <property type="match status" value="1"/>
</dbReference>
<dbReference type="PANTHER" id="PTHR10048:SF111">
    <property type="entry name" value="PHOSPHATIDYLINOSITOL 3-KINASE AGE-1"/>
    <property type="match status" value="1"/>
</dbReference>
<dbReference type="InterPro" id="IPR042236">
    <property type="entry name" value="PI3K_accessory_sf"/>
</dbReference>
<reference evidence="11 12" key="1">
    <citation type="submission" date="2020-08" db="EMBL/GenBank/DDBJ databases">
        <authorList>
            <person name="Hejnol A."/>
        </authorList>
    </citation>
    <scope>NUCLEOTIDE SEQUENCE [LARGE SCALE GENOMIC DNA]</scope>
</reference>
<dbReference type="PROSITE" id="PS00916">
    <property type="entry name" value="PI3_4_KINASE_2"/>
    <property type="match status" value="1"/>
</dbReference>
<dbReference type="AlphaFoldDB" id="A0A7I8W3B9"/>
<dbReference type="SUPFAM" id="SSF56112">
    <property type="entry name" value="Protein kinase-like (PK-like)"/>
    <property type="match status" value="1"/>
</dbReference>
<dbReference type="SUPFAM" id="SSF54236">
    <property type="entry name" value="Ubiquitin-like"/>
    <property type="match status" value="1"/>
</dbReference>
<evidence type="ECO:0000256" key="3">
    <source>
        <dbReference type="ARBA" id="ARBA00022777"/>
    </source>
</evidence>
<feature type="domain" description="PI3K/PI4K catalytic" evidence="6">
    <location>
        <begin position="730"/>
        <end position="1013"/>
    </location>
</feature>
<dbReference type="PROSITE" id="PS51546">
    <property type="entry name" value="PI3K_RBD"/>
    <property type="match status" value="1"/>
</dbReference>
<keyword evidence="12" id="KW-1185">Reference proteome</keyword>
<dbReference type="GO" id="GO:0035005">
    <property type="term" value="F:1-phosphatidylinositol-4-phosphate 3-kinase activity"/>
    <property type="evidence" value="ECO:0007669"/>
    <property type="project" value="TreeGrafter"/>
</dbReference>
<dbReference type="Pfam" id="PF00454">
    <property type="entry name" value="PI3_PI4_kinase"/>
    <property type="match status" value="1"/>
</dbReference>
<dbReference type="InterPro" id="IPR016024">
    <property type="entry name" value="ARM-type_fold"/>
</dbReference>
<dbReference type="GO" id="GO:0016477">
    <property type="term" value="P:cell migration"/>
    <property type="evidence" value="ECO:0007669"/>
    <property type="project" value="TreeGrafter"/>
</dbReference>
<dbReference type="SMART" id="SM00146">
    <property type="entry name" value="PI3Kc"/>
    <property type="match status" value="1"/>
</dbReference>
<dbReference type="SMART" id="SM00142">
    <property type="entry name" value="PI3K_C2"/>
    <property type="match status" value="1"/>
</dbReference>
<dbReference type="SMART" id="SM00143">
    <property type="entry name" value="PI3K_p85B"/>
    <property type="match status" value="1"/>
</dbReference>
<comment type="caution">
    <text evidence="11">The sequence shown here is derived from an EMBL/GenBank/DDBJ whole genome shotgun (WGS) entry which is preliminary data.</text>
</comment>
<dbReference type="GO" id="GO:0005524">
    <property type="term" value="F:ATP binding"/>
    <property type="evidence" value="ECO:0007669"/>
    <property type="project" value="UniProtKB-KW"/>
</dbReference>
<dbReference type="PANTHER" id="PTHR10048">
    <property type="entry name" value="PHOSPHATIDYLINOSITOL KINASE"/>
    <property type="match status" value="1"/>
</dbReference>
<dbReference type="PROSITE" id="PS00915">
    <property type="entry name" value="PI3_4_KINASE_1"/>
    <property type="match status" value="1"/>
</dbReference>
<dbReference type="Proteomes" id="UP000549394">
    <property type="component" value="Unassembled WGS sequence"/>
</dbReference>
<dbReference type="GO" id="GO:0005737">
    <property type="term" value="C:cytoplasm"/>
    <property type="evidence" value="ECO:0007669"/>
    <property type="project" value="TreeGrafter"/>
</dbReference>
<dbReference type="SUPFAM" id="SSF48371">
    <property type="entry name" value="ARM repeat"/>
    <property type="match status" value="1"/>
</dbReference>
<dbReference type="SMART" id="SM00145">
    <property type="entry name" value="PI3Ka"/>
    <property type="match status" value="1"/>
</dbReference>
<feature type="domain" description="C2 PI3K-type" evidence="10">
    <location>
        <begin position="314"/>
        <end position="455"/>
    </location>
</feature>
<dbReference type="InterPro" id="IPR000341">
    <property type="entry name" value="PI3K_Ras-bd_dom"/>
</dbReference>
<evidence type="ECO:0000256" key="1">
    <source>
        <dbReference type="ARBA" id="ARBA00022679"/>
    </source>
</evidence>
<dbReference type="InterPro" id="IPR036940">
    <property type="entry name" value="PI3/4_kinase_cat_sf"/>
</dbReference>
<protein>
    <submittedName>
        <fullName evidence="11">DgyrCDS11440</fullName>
    </submittedName>
</protein>
<dbReference type="InterPro" id="IPR003113">
    <property type="entry name" value="PI3K_ABD"/>
</dbReference>
<dbReference type="GO" id="GO:0043491">
    <property type="term" value="P:phosphatidylinositol 3-kinase/protein kinase B signal transduction"/>
    <property type="evidence" value="ECO:0007669"/>
    <property type="project" value="TreeGrafter"/>
</dbReference>
<dbReference type="FunFam" id="1.10.1070.11:FF:000001">
    <property type="entry name" value="Phosphatidylinositol 4,5-bisphosphate 3-kinase catalytic subunit"/>
    <property type="match status" value="1"/>
</dbReference>
<keyword evidence="2" id="KW-0547">Nucleotide-binding</keyword>
<dbReference type="Gene3D" id="3.30.1010.10">
    <property type="entry name" value="Phosphatidylinositol 3-kinase Catalytic Subunit, Chain A, domain 4"/>
    <property type="match status" value="1"/>
</dbReference>
<dbReference type="Gene3D" id="2.60.40.150">
    <property type="entry name" value="C2 domain"/>
    <property type="match status" value="1"/>
</dbReference>
<name>A0A7I8W3B9_9ANNE</name>
<dbReference type="InterPro" id="IPR001263">
    <property type="entry name" value="PI3K_accessory_dom"/>
</dbReference>
<dbReference type="InterPro" id="IPR018936">
    <property type="entry name" value="PI3/4_kinase_CS"/>
</dbReference>
<dbReference type="Gene3D" id="1.10.1070.11">
    <property type="entry name" value="Phosphatidylinositol 3-/4-kinase, catalytic domain"/>
    <property type="match status" value="1"/>
</dbReference>
<dbReference type="GO" id="GO:0005886">
    <property type="term" value="C:plasma membrane"/>
    <property type="evidence" value="ECO:0007669"/>
    <property type="project" value="TreeGrafter"/>
</dbReference>
<evidence type="ECO:0000313" key="12">
    <source>
        <dbReference type="Proteomes" id="UP000549394"/>
    </source>
</evidence>
<dbReference type="Pfam" id="PF00792">
    <property type="entry name" value="PI3K_C2"/>
    <property type="match status" value="1"/>
</dbReference>
<dbReference type="OrthoDB" id="67688at2759"/>
<evidence type="ECO:0000259" key="7">
    <source>
        <dbReference type="PROSITE" id="PS51544"/>
    </source>
</evidence>
<dbReference type="InterPro" id="IPR015433">
    <property type="entry name" value="PI3/4_kinase"/>
</dbReference>
<dbReference type="GO" id="GO:0005942">
    <property type="term" value="C:phosphatidylinositol 3-kinase complex"/>
    <property type="evidence" value="ECO:0007669"/>
    <property type="project" value="TreeGrafter"/>
</dbReference>
<evidence type="ECO:0000256" key="4">
    <source>
        <dbReference type="ARBA" id="ARBA00022840"/>
    </source>
</evidence>
<dbReference type="PROSITE" id="PS51544">
    <property type="entry name" value="PI3K_ABD"/>
    <property type="match status" value="1"/>
</dbReference>
<dbReference type="SUPFAM" id="SSF49562">
    <property type="entry name" value="C2 domain (Calcium/lipid-binding domain, CaLB)"/>
    <property type="match status" value="1"/>
</dbReference>
<dbReference type="InterPro" id="IPR000403">
    <property type="entry name" value="PI3/4_kinase_cat_dom"/>
</dbReference>
<accession>A0A7I8W3B9</accession>
<dbReference type="InterPro" id="IPR002420">
    <property type="entry name" value="PI3K-type_C2_dom"/>
</dbReference>
<dbReference type="Gene3D" id="3.10.20.770">
    <property type="match status" value="1"/>
</dbReference>
<dbReference type="PROSITE" id="PS51545">
    <property type="entry name" value="PIK_HELICAL"/>
    <property type="match status" value="1"/>
</dbReference>
<evidence type="ECO:0000259" key="8">
    <source>
        <dbReference type="PROSITE" id="PS51545"/>
    </source>
</evidence>